<sequence length="159" mass="17638">MAKNNLVVMVLGSKSDKDWAEKIGEELTRFEIPFQIRIASAHKSPEYALQLVREYEEMNKNIVFIAIAGRSNALGGFLDASTHFPVINCPPQSDKYGGLDILSSLRMPSGVAPATVLEADQAALLTTKILALIDLNLQKKIKEYHKDLVEKIKKDDKAL</sequence>
<dbReference type="InterPro" id="IPR024694">
    <property type="entry name" value="PurE_prokaryotes"/>
</dbReference>
<gene>
    <name evidence="5" type="ORF">A2773_00290</name>
</gene>
<dbReference type="UniPathway" id="UPA00074">
    <property type="reaction ID" value="UER00943"/>
</dbReference>
<dbReference type="GO" id="GO:0006189">
    <property type="term" value="P:'de novo' IMP biosynthetic process"/>
    <property type="evidence" value="ECO:0007669"/>
    <property type="project" value="UniProtKB-UniPathway"/>
</dbReference>
<dbReference type="GO" id="GO:0034023">
    <property type="term" value="F:5-(carboxyamino)imidazole ribonucleotide mutase activity"/>
    <property type="evidence" value="ECO:0007669"/>
    <property type="project" value="UniProtKB-EC"/>
</dbReference>
<name>A0A1F5ZL40_9BACT</name>
<reference evidence="5 6" key="1">
    <citation type="journal article" date="2016" name="Nat. Commun.">
        <title>Thousands of microbial genomes shed light on interconnected biogeochemical processes in an aquifer system.</title>
        <authorList>
            <person name="Anantharaman K."/>
            <person name="Brown C.T."/>
            <person name="Hug L.A."/>
            <person name="Sharon I."/>
            <person name="Castelle C.J."/>
            <person name="Probst A.J."/>
            <person name="Thomas B.C."/>
            <person name="Singh A."/>
            <person name="Wilkins M.J."/>
            <person name="Karaoz U."/>
            <person name="Brodie E.L."/>
            <person name="Williams K.H."/>
            <person name="Hubbard S.S."/>
            <person name="Banfield J.F."/>
        </authorList>
    </citation>
    <scope>NUCLEOTIDE SEQUENCE [LARGE SCALE GENOMIC DNA]</scope>
</reference>
<dbReference type="EMBL" id="MFJE01000063">
    <property type="protein sequence ID" value="OGG13034.1"/>
    <property type="molecule type" value="Genomic_DNA"/>
</dbReference>
<comment type="similarity">
    <text evidence="2">Belongs to the AIR carboxylase family.</text>
</comment>
<evidence type="ECO:0000256" key="1">
    <source>
        <dbReference type="ARBA" id="ARBA00022755"/>
    </source>
</evidence>
<dbReference type="Pfam" id="PF00731">
    <property type="entry name" value="AIRC"/>
    <property type="match status" value="1"/>
</dbReference>
<keyword evidence="2" id="KW-0413">Isomerase</keyword>
<keyword evidence="1 2" id="KW-0658">Purine biosynthesis</keyword>
<protein>
    <recommendedName>
        <fullName evidence="2">N5-carboxyaminoimidazole ribonucleotide mutase</fullName>
        <shortName evidence="2">N5-CAIR mutase</shortName>
        <ecNumber evidence="2">5.4.99.18</ecNumber>
    </recommendedName>
</protein>
<dbReference type="SUPFAM" id="SSF52255">
    <property type="entry name" value="N5-CAIR mutase (phosphoribosylaminoimidazole carboxylase, PurE)"/>
    <property type="match status" value="1"/>
</dbReference>
<evidence type="ECO:0000313" key="5">
    <source>
        <dbReference type="EMBL" id="OGG13034.1"/>
    </source>
</evidence>
<feature type="binding site" evidence="3">
    <location>
        <position position="43"/>
    </location>
    <ligand>
        <name>substrate</name>
    </ligand>
</feature>
<accession>A0A1F5ZL40</accession>
<evidence type="ECO:0000256" key="2">
    <source>
        <dbReference type="PIRNR" id="PIRNR001338"/>
    </source>
</evidence>
<feature type="binding site" evidence="3">
    <location>
        <position position="13"/>
    </location>
    <ligand>
        <name>substrate</name>
    </ligand>
</feature>
<dbReference type="PANTHER" id="PTHR23046">
    <property type="entry name" value="PHOSPHORIBOSYLAMINOIMIDAZOLE CARBOXYLASE CATALYTIC SUBUNIT"/>
    <property type="match status" value="1"/>
</dbReference>
<evidence type="ECO:0000259" key="4">
    <source>
        <dbReference type="SMART" id="SM01001"/>
    </source>
</evidence>
<evidence type="ECO:0000256" key="3">
    <source>
        <dbReference type="PIRSR" id="PIRSR001338-1"/>
    </source>
</evidence>
<dbReference type="AlphaFoldDB" id="A0A1F5ZL40"/>
<comment type="pathway">
    <text evidence="2">Purine metabolism; IMP biosynthesis via de novo pathway; 5-amino-1-(5-phospho-D-ribosyl)imidazole-4-carboxylate from 5-amino-1-(5-phospho-D-ribosyl)imidazole (N5-CAIR route): step 2/2.</text>
</comment>
<comment type="catalytic activity">
    <reaction evidence="2">
        <text>5-carboxyamino-1-(5-phospho-D-ribosyl)imidazole + H(+) = 5-amino-1-(5-phospho-D-ribosyl)imidazole-4-carboxylate</text>
        <dbReference type="Rhea" id="RHEA:13193"/>
        <dbReference type="ChEBI" id="CHEBI:15378"/>
        <dbReference type="ChEBI" id="CHEBI:58730"/>
        <dbReference type="ChEBI" id="CHEBI:77657"/>
        <dbReference type="EC" id="5.4.99.18"/>
    </reaction>
</comment>
<feature type="binding site" evidence="3">
    <location>
        <position position="16"/>
    </location>
    <ligand>
        <name>substrate</name>
    </ligand>
</feature>
<comment type="caution">
    <text evidence="5">The sequence shown here is derived from an EMBL/GenBank/DDBJ whole genome shotgun (WGS) entry which is preliminary data.</text>
</comment>
<proteinExistence type="inferred from homology"/>
<evidence type="ECO:0000313" key="6">
    <source>
        <dbReference type="Proteomes" id="UP000177383"/>
    </source>
</evidence>
<feature type="domain" description="PurE" evidence="4">
    <location>
        <begin position="5"/>
        <end position="152"/>
    </location>
</feature>
<dbReference type="EC" id="5.4.99.18" evidence="2"/>
<dbReference type="PIRSF" id="PIRSF001338">
    <property type="entry name" value="AIR_carboxylase"/>
    <property type="match status" value="1"/>
</dbReference>
<comment type="function">
    <text evidence="2">Catalyzes the conversion of N5-carboxyaminoimidazole ribonucleotide (N5-CAIR) to 4-carboxy-5-aminoimidazole ribonucleotide (CAIR).</text>
</comment>
<dbReference type="STRING" id="1798375.A2773_00290"/>
<organism evidence="5 6">
    <name type="scientific">Candidatus Gottesmanbacteria bacterium RIFCSPHIGHO2_01_FULL_39_10</name>
    <dbReference type="NCBI Taxonomy" id="1798375"/>
    <lineage>
        <taxon>Bacteria</taxon>
        <taxon>Candidatus Gottesmaniibacteriota</taxon>
    </lineage>
</organism>
<dbReference type="SMART" id="SM01001">
    <property type="entry name" value="AIRC"/>
    <property type="match status" value="1"/>
</dbReference>
<dbReference type="Proteomes" id="UP000177383">
    <property type="component" value="Unassembled WGS sequence"/>
</dbReference>
<dbReference type="InterPro" id="IPR000031">
    <property type="entry name" value="PurE_dom"/>
</dbReference>
<dbReference type="Gene3D" id="3.40.50.1970">
    <property type="match status" value="1"/>
</dbReference>
<dbReference type="PANTHER" id="PTHR23046:SF2">
    <property type="entry name" value="PHOSPHORIBOSYLAMINOIMIDAZOLE CARBOXYLASE"/>
    <property type="match status" value="1"/>
</dbReference>